<evidence type="ECO:0000313" key="1">
    <source>
        <dbReference type="EMBL" id="PNF41068.1"/>
    </source>
</evidence>
<reference evidence="1 2" key="1">
    <citation type="submission" date="2017-12" db="EMBL/GenBank/DDBJ databases">
        <title>Hemimetabolous genomes reveal molecular basis of termite eusociality.</title>
        <authorList>
            <person name="Harrison M.C."/>
            <person name="Jongepier E."/>
            <person name="Robertson H.M."/>
            <person name="Arning N."/>
            <person name="Bitard-Feildel T."/>
            <person name="Chao H."/>
            <person name="Childers C.P."/>
            <person name="Dinh H."/>
            <person name="Doddapaneni H."/>
            <person name="Dugan S."/>
            <person name="Gowin J."/>
            <person name="Greiner C."/>
            <person name="Han Y."/>
            <person name="Hu H."/>
            <person name="Hughes D.S.T."/>
            <person name="Huylmans A.-K."/>
            <person name="Kemena C."/>
            <person name="Kremer L.P.M."/>
            <person name="Lee S.L."/>
            <person name="Lopez-Ezquerra A."/>
            <person name="Mallet L."/>
            <person name="Monroy-Kuhn J.M."/>
            <person name="Moser A."/>
            <person name="Murali S.C."/>
            <person name="Muzny D.M."/>
            <person name="Otani S."/>
            <person name="Piulachs M.-D."/>
            <person name="Poelchau M."/>
            <person name="Qu J."/>
            <person name="Schaub F."/>
            <person name="Wada-Katsumata A."/>
            <person name="Worley K.C."/>
            <person name="Xie Q."/>
            <person name="Ylla G."/>
            <person name="Poulsen M."/>
            <person name="Gibbs R.A."/>
            <person name="Schal C."/>
            <person name="Richards S."/>
            <person name="Belles X."/>
            <person name="Korb J."/>
            <person name="Bornberg-Bauer E."/>
        </authorList>
    </citation>
    <scope>NUCLEOTIDE SEQUENCE [LARGE SCALE GENOMIC DNA]</scope>
    <source>
        <tissue evidence="1">Whole body</tissue>
    </source>
</reference>
<evidence type="ECO:0000313" key="2">
    <source>
        <dbReference type="Proteomes" id="UP000235965"/>
    </source>
</evidence>
<sequence length="563" mass="64575">MCGASHLYRMLGHFIFVFDTEIFVLDYSALDQVHACSKFWEGCYSYCTNYRISGSLNSDKSDMVDALNKGITWIVDAMEQSEFSECLTRSMKQSLAYLQNGFHPKAEKLEMGLDKRAKELAQTIKEILELDTYWHEFISSLNITDRAKLDVAHLYYGLPAPDCDLELLVKRATEYMANAKEANKDTFSDFLNYCKALDFCKVLTRVRNLDSVGHKTIEGYNPTSEKWFIECTKGNLLLPPDEEMGNIWLEGHFEYNECIHTWFFEAADVTHVTSNINDYENILSSRSIERVQHNELLYALKYAPFLSLKWTTTDILKALENNSDSWDRMAVMAAKSENTKPKEKVRETWSADDITRELTTMYDRQGIPLSSYYKGVTARKSDLEINALFNRVCEVTDPENPRIPLVISDDISGWSPHEDRILWSKHHDYTVHTTKAPKWLKLEVIWKRMKAGMSKRGLVVRHSLDKGLFEGWTATLDSLMNVRISLFCVRKAKRAVYLFKGEAATTAGLIDDAVQAVEITVGSTLEHAQNAADCHFDTTRRIWDELGAELDVVKTIYSIHLPQ</sequence>
<dbReference type="AlphaFoldDB" id="A0A2J7RJS0"/>
<keyword evidence="2" id="KW-1185">Reference proteome</keyword>
<dbReference type="Proteomes" id="UP000235965">
    <property type="component" value="Unassembled WGS sequence"/>
</dbReference>
<name>A0A2J7RJS0_9NEOP</name>
<protein>
    <submittedName>
        <fullName evidence="1">Uncharacterized protein</fullName>
    </submittedName>
</protein>
<proteinExistence type="predicted"/>
<dbReference type="EMBL" id="NEVH01002988">
    <property type="protein sequence ID" value="PNF41068.1"/>
    <property type="molecule type" value="Genomic_DNA"/>
</dbReference>
<organism evidence="1 2">
    <name type="scientific">Cryptotermes secundus</name>
    <dbReference type="NCBI Taxonomy" id="105785"/>
    <lineage>
        <taxon>Eukaryota</taxon>
        <taxon>Metazoa</taxon>
        <taxon>Ecdysozoa</taxon>
        <taxon>Arthropoda</taxon>
        <taxon>Hexapoda</taxon>
        <taxon>Insecta</taxon>
        <taxon>Pterygota</taxon>
        <taxon>Neoptera</taxon>
        <taxon>Polyneoptera</taxon>
        <taxon>Dictyoptera</taxon>
        <taxon>Blattodea</taxon>
        <taxon>Blattoidea</taxon>
        <taxon>Termitoidae</taxon>
        <taxon>Kalotermitidae</taxon>
        <taxon>Cryptotermitinae</taxon>
        <taxon>Cryptotermes</taxon>
    </lineage>
</organism>
<gene>
    <name evidence="1" type="ORF">B7P43_G06243</name>
</gene>
<comment type="caution">
    <text evidence="1">The sequence shown here is derived from an EMBL/GenBank/DDBJ whole genome shotgun (WGS) entry which is preliminary data.</text>
</comment>
<accession>A0A2J7RJS0</accession>
<dbReference type="InParanoid" id="A0A2J7RJS0"/>